<proteinExistence type="predicted"/>
<dbReference type="Proteomes" id="UP000006055">
    <property type="component" value="Chromosome"/>
</dbReference>
<name>I4BZM7_DESTA</name>
<accession>I4BZM7</accession>
<evidence type="ECO:0000313" key="2">
    <source>
        <dbReference type="Proteomes" id="UP000006055"/>
    </source>
</evidence>
<keyword evidence="2" id="KW-1185">Reference proteome</keyword>
<gene>
    <name evidence="1" type="ordered locus">Desti_0016</name>
</gene>
<dbReference type="AlphaFoldDB" id="I4BZM7"/>
<dbReference type="HOGENOM" id="CLU_2769136_0_0_7"/>
<dbReference type="STRING" id="706587.Desti_0016"/>
<dbReference type="RefSeq" id="WP_014807927.1">
    <property type="nucleotide sequence ID" value="NC_018025.1"/>
</dbReference>
<protein>
    <submittedName>
        <fullName evidence="1">Uncharacterized protein</fullName>
    </submittedName>
</protein>
<sequence length="69" mass="7899">MMIKSSTEDMQKVCAAFIVEDQEVDREQLIEKLEDCLDMAAAIQAIDEVRETADISDWDEFVKELDATE</sequence>
<dbReference type="EMBL" id="CP003360">
    <property type="protein sequence ID" value="AFM22768.1"/>
    <property type="molecule type" value="Genomic_DNA"/>
</dbReference>
<organism evidence="1 2">
    <name type="scientific">Desulfomonile tiedjei (strain ATCC 49306 / DSM 6799 / DCB-1)</name>
    <dbReference type="NCBI Taxonomy" id="706587"/>
    <lineage>
        <taxon>Bacteria</taxon>
        <taxon>Pseudomonadati</taxon>
        <taxon>Thermodesulfobacteriota</taxon>
        <taxon>Desulfomonilia</taxon>
        <taxon>Desulfomonilales</taxon>
        <taxon>Desulfomonilaceae</taxon>
        <taxon>Desulfomonile</taxon>
    </lineage>
</organism>
<evidence type="ECO:0000313" key="1">
    <source>
        <dbReference type="EMBL" id="AFM22768.1"/>
    </source>
</evidence>
<reference evidence="2" key="1">
    <citation type="submission" date="2012-06" db="EMBL/GenBank/DDBJ databases">
        <title>Complete sequence of chromosome of Desulfomonile tiedjei DSM 6799.</title>
        <authorList>
            <person name="Lucas S."/>
            <person name="Copeland A."/>
            <person name="Lapidus A."/>
            <person name="Glavina del Rio T."/>
            <person name="Dalin E."/>
            <person name="Tice H."/>
            <person name="Bruce D."/>
            <person name="Goodwin L."/>
            <person name="Pitluck S."/>
            <person name="Peters L."/>
            <person name="Ovchinnikova G."/>
            <person name="Zeytun A."/>
            <person name="Lu M."/>
            <person name="Kyrpides N."/>
            <person name="Mavromatis K."/>
            <person name="Ivanova N."/>
            <person name="Brettin T."/>
            <person name="Detter J.C."/>
            <person name="Han C."/>
            <person name="Larimer F."/>
            <person name="Land M."/>
            <person name="Hauser L."/>
            <person name="Markowitz V."/>
            <person name="Cheng J.-F."/>
            <person name="Hugenholtz P."/>
            <person name="Woyke T."/>
            <person name="Wu D."/>
            <person name="Spring S."/>
            <person name="Schroeder M."/>
            <person name="Brambilla E."/>
            <person name="Klenk H.-P."/>
            <person name="Eisen J.A."/>
        </authorList>
    </citation>
    <scope>NUCLEOTIDE SEQUENCE [LARGE SCALE GENOMIC DNA]</scope>
    <source>
        <strain evidence="2">ATCC 49306 / DSM 6799 / DCB-1</strain>
    </source>
</reference>
<dbReference type="KEGG" id="dti:Desti_0016"/>